<dbReference type="Proteomes" id="UP000193411">
    <property type="component" value="Unassembled WGS sequence"/>
</dbReference>
<dbReference type="AlphaFoldDB" id="A0A1Y2HBH8"/>
<evidence type="ECO:0000256" key="1">
    <source>
        <dbReference type="SAM" id="Phobius"/>
    </source>
</evidence>
<keyword evidence="1" id="KW-1133">Transmembrane helix</keyword>
<name>A0A1Y2HBH8_9FUNG</name>
<organism evidence="2 3">
    <name type="scientific">Catenaria anguillulae PL171</name>
    <dbReference type="NCBI Taxonomy" id="765915"/>
    <lineage>
        <taxon>Eukaryota</taxon>
        <taxon>Fungi</taxon>
        <taxon>Fungi incertae sedis</taxon>
        <taxon>Blastocladiomycota</taxon>
        <taxon>Blastocladiomycetes</taxon>
        <taxon>Blastocladiales</taxon>
        <taxon>Catenariaceae</taxon>
        <taxon>Catenaria</taxon>
    </lineage>
</organism>
<feature type="transmembrane region" description="Helical" evidence="1">
    <location>
        <begin position="192"/>
        <end position="211"/>
    </location>
</feature>
<evidence type="ECO:0000313" key="2">
    <source>
        <dbReference type="EMBL" id="ORZ30422.1"/>
    </source>
</evidence>
<feature type="transmembrane region" description="Helical" evidence="1">
    <location>
        <begin position="75"/>
        <end position="98"/>
    </location>
</feature>
<gene>
    <name evidence="2" type="ORF">BCR44DRAFT_64894</name>
</gene>
<accession>A0A1Y2HBH8</accession>
<keyword evidence="3" id="KW-1185">Reference proteome</keyword>
<feature type="transmembrane region" description="Helical" evidence="1">
    <location>
        <begin position="151"/>
        <end position="172"/>
    </location>
</feature>
<proteinExistence type="predicted"/>
<protein>
    <submittedName>
        <fullName evidence="2">Uncharacterized protein</fullName>
    </submittedName>
</protein>
<keyword evidence="1" id="KW-0472">Membrane</keyword>
<dbReference type="EMBL" id="MCFL01000085">
    <property type="protein sequence ID" value="ORZ30422.1"/>
    <property type="molecule type" value="Genomic_DNA"/>
</dbReference>
<comment type="caution">
    <text evidence="2">The sequence shown here is derived from an EMBL/GenBank/DDBJ whole genome shotgun (WGS) entry which is preliminary data.</text>
</comment>
<keyword evidence="1" id="KW-0812">Transmembrane</keyword>
<evidence type="ECO:0000313" key="3">
    <source>
        <dbReference type="Proteomes" id="UP000193411"/>
    </source>
</evidence>
<feature type="transmembrane region" description="Helical" evidence="1">
    <location>
        <begin position="118"/>
        <end position="139"/>
    </location>
</feature>
<feature type="transmembrane region" description="Helical" evidence="1">
    <location>
        <begin position="6"/>
        <end position="28"/>
    </location>
</feature>
<sequence>MSDREAIGTLSFFAVTMAICAGSCIALARRAKPAVRAIAGHSRSELMLGSPDDSGTASTSHLVTNWSAIYGHRRIALLFLSNVLLIGECLNSLVYYAVLWLAPHLTNTPINYLLDGITIIPAGTIICLATTYRIALILVTHPVARQKLLKAATALALVIPLTLFVKIAVGVVQYWHITVDEWQRTTIVQPEIAILIALYPTLTISGSVWSIKVVLTRQSTAPVACTASKWEPNAISRTAALAPDESVSSLSAVMSSSTGRATSASASAPAGASPSHPVTSAAPAPVVLADSLKTTFTLLVRVPTSTSPQP</sequence>
<reference evidence="2 3" key="1">
    <citation type="submission" date="2016-07" db="EMBL/GenBank/DDBJ databases">
        <title>Pervasive Adenine N6-methylation of Active Genes in Fungi.</title>
        <authorList>
            <consortium name="DOE Joint Genome Institute"/>
            <person name="Mondo S.J."/>
            <person name="Dannebaum R.O."/>
            <person name="Kuo R.C."/>
            <person name="Labutti K."/>
            <person name="Haridas S."/>
            <person name="Kuo A."/>
            <person name="Salamov A."/>
            <person name="Ahrendt S.R."/>
            <person name="Lipzen A."/>
            <person name="Sullivan W."/>
            <person name="Andreopoulos W.B."/>
            <person name="Clum A."/>
            <person name="Lindquist E."/>
            <person name="Daum C."/>
            <person name="Ramamoorthy G.K."/>
            <person name="Gryganskyi A."/>
            <person name="Culley D."/>
            <person name="Magnuson J.K."/>
            <person name="James T.Y."/>
            <person name="O'Malley M.A."/>
            <person name="Stajich J.E."/>
            <person name="Spatafora J.W."/>
            <person name="Visel A."/>
            <person name="Grigoriev I.V."/>
        </authorList>
    </citation>
    <scope>NUCLEOTIDE SEQUENCE [LARGE SCALE GENOMIC DNA]</scope>
    <source>
        <strain evidence="2 3">PL171</strain>
    </source>
</reference>